<dbReference type="Proteomes" id="UP001157915">
    <property type="component" value="Unassembled WGS sequence"/>
</dbReference>
<dbReference type="PANTHER" id="PTHR45947">
    <property type="entry name" value="SULFOQUINOVOSYL TRANSFERASE SQD2"/>
    <property type="match status" value="1"/>
</dbReference>
<evidence type="ECO:0000259" key="1">
    <source>
        <dbReference type="Pfam" id="PF00534"/>
    </source>
</evidence>
<protein>
    <submittedName>
        <fullName evidence="2">Glycosyltransferase involved in cell wall bisynthesis</fullName>
    </submittedName>
</protein>
<gene>
    <name evidence="2" type="ORF">SAMN06265367_10382</name>
</gene>
<feature type="domain" description="Glycosyl transferase family 1" evidence="1">
    <location>
        <begin position="231"/>
        <end position="382"/>
    </location>
</feature>
<accession>A0ABY1NWU2</accession>
<dbReference type="Pfam" id="PF00534">
    <property type="entry name" value="Glycos_transf_1"/>
    <property type="match status" value="1"/>
</dbReference>
<reference evidence="2 3" key="1">
    <citation type="submission" date="2017-05" db="EMBL/GenBank/DDBJ databases">
        <authorList>
            <person name="Varghese N."/>
            <person name="Submissions S."/>
        </authorList>
    </citation>
    <scope>NUCLEOTIDE SEQUENCE [LARGE SCALE GENOMIC DNA]</scope>
    <source>
        <strain evidence="2 3">DSM 15360</strain>
    </source>
</reference>
<dbReference type="InterPro" id="IPR050194">
    <property type="entry name" value="Glycosyltransferase_grp1"/>
</dbReference>
<dbReference type="PANTHER" id="PTHR45947:SF3">
    <property type="entry name" value="SULFOQUINOVOSYL TRANSFERASE SQD2"/>
    <property type="match status" value="1"/>
</dbReference>
<dbReference type="EMBL" id="FXUA01000003">
    <property type="protein sequence ID" value="SMP20067.1"/>
    <property type="molecule type" value="Genomic_DNA"/>
</dbReference>
<dbReference type="Gene3D" id="3.40.50.2000">
    <property type="entry name" value="Glycogen Phosphorylase B"/>
    <property type="match status" value="1"/>
</dbReference>
<name>A0ABY1NWU2_9BACT</name>
<comment type="caution">
    <text evidence="2">The sequence shown here is derived from an EMBL/GenBank/DDBJ whole genome shotgun (WGS) entry which is preliminary data.</text>
</comment>
<proteinExistence type="predicted"/>
<sequence>MKSKTLILLTQKFPFESGEEFLATELTYLQKAFDQVIIIPTSVRDFTEPRPTGDNVAIRIVKNPKSVKKVAFAFFRSLFLTLPLLVSELKNSNWNWKLLKYFTYHIPYSLLLKSIISKELNSVDEFVLYSYWMDTNAFAASQLRKENPEIKLIVKSHGGDLYNERQESGEVAFRKSVYDAASSLLFISEHGLNYAKALSPINASKMKLFKLGVDNFGYTSLVDFPTHFHVVTCSSLIPLKRVDLIAEVLNHSKLPIHWSHFGGTSEAITNLKNRLPVLRNDLKTNWKGKVLNEELHDFYASHSVDVFINLSSYEGIPVTIMEAVSFGIPVFANAVGGIPEIVQPETGVLIEDGLSAKVIAAKLDEFLLSGITKDEHFRNNIRSFWVQHYSAQHNHTQLVNHLLSNSFTLSNKLD</sequence>
<evidence type="ECO:0000313" key="2">
    <source>
        <dbReference type="EMBL" id="SMP20067.1"/>
    </source>
</evidence>
<dbReference type="InterPro" id="IPR001296">
    <property type="entry name" value="Glyco_trans_1"/>
</dbReference>
<dbReference type="SUPFAM" id="SSF53756">
    <property type="entry name" value="UDP-Glycosyltransferase/glycogen phosphorylase"/>
    <property type="match status" value="1"/>
</dbReference>
<organism evidence="2 3">
    <name type="scientific">Algoriphagus winogradskyi</name>
    <dbReference type="NCBI Taxonomy" id="237017"/>
    <lineage>
        <taxon>Bacteria</taxon>
        <taxon>Pseudomonadati</taxon>
        <taxon>Bacteroidota</taxon>
        <taxon>Cytophagia</taxon>
        <taxon>Cytophagales</taxon>
        <taxon>Cyclobacteriaceae</taxon>
        <taxon>Algoriphagus</taxon>
    </lineage>
</organism>
<evidence type="ECO:0000313" key="3">
    <source>
        <dbReference type="Proteomes" id="UP001157915"/>
    </source>
</evidence>
<keyword evidence="3" id="KW-1185">Reference proteome</keyword>